<dbReference type="InterPro" id="IPR001024">
    <property type="entry name" value="PLAT/LH2_dom"/>
</dbReference>
<feature type="domain" description="PLAT" evidence="1">
    <location>
        <begin position="2"/>
        <end position="99"/>
    </location>
</feature>
<evidence type="ECO:0000313" key="2">
    <source>
        <dbReference type="EMBL" id="MBZ3868965.1"/>
    </source>
</evidence>
<dbReference type="SMART" id="SM00308">
    <property type="entry name" value="LH2"/>
    <property type="match status" value="1"/>
</dbReference>
<keyword evidence="3" id="KW-1185">Reference proteome</keyword>
<gene>
    <name evidence="2" type="ORF">SUZIE_100575</name>
</gene>
<accession>A0AA41SQ75</accession>
<proteinExistence type="predicted"/>
<evidence type="ECO:0000259" key="1">
    <source>
        <dbReference type="SMART" id="SM00308"/>
    </source>
</evidence>
<dbReference type="SUPFAM" id="SSF49723">
    <property type="entry name" value="Lipase/lipooxygenase domain (PLAT/LH2 domain)"/>
    <property type="match status" value="1"/>
</dbReference>
<name>A0AA41SQ75_SCICA</name>
<comment type="caution">
    <text evidence="2">The sequence shown here is derived from an EMBL/GenBank/DDBJ whole genome shotgun (WGS) entry which is preliminary data.</text>
</comment>
<reference evidence="2" key="1">
    <citation type="submission" date="2020-03" db="EMBL/GenBank/DDBJ databases">
        <title>Studies in the Genomics of Life Span.</title>
        <authorList>
            <person name="Glass D."/>
        </authorList>
    </citation>
    <scope>NUCLEOTIDE SEQUENCE</scope>
    <source>
        <strain evidence="2">SUZIE</strain>
        <tissue evidence="2">Muscle</tissue>
    </source>
</reference>
<dbReference type="Gene3D" id="2.60.60.20">
    <property type="entry name" value="PLAT/LH2 domain"/>
    <property type="match status" value="1"/>
</dbReference>
<sequence length="113" mass="13301">MGKCMIHITTRDSLLTGSTNLVQLWLVGEHEEADLGKLLQPLPGREIDVPLHLGHLMLVKLSKHKGLLNFDWFCKRITVRTLGTREWSMSDDPQNLFKEYREQELEDRRKVYW</sequence>
<organism evidence="2 3">
    <name type="scientific">Sciurus carolinensis</name>
    <name type="common">Eastern gray squirrel</name>
    <dbReference type="NCBI Taxonomy" id="30640"/>
    <lineage>
        <taxon>Eukaryota</taxon>
        <taxon>Metazoa</taxon>
        <taxon>Chordata</taxon>
        <taxon>Craniata</taxon>
        <taxon>Vertebrata</taxon>
        <taxon>Euteleostomi</taxon>
        <taxon>Mammalia</taxon>
        <taxon>Eutheria</taxon>
        <taxon>Euarchontoglires</taxon>
        <taxon>Glires</taxon>
        <taxon>Rodentia</taxon>
        <taxon>Sciuromorpha</taxon>
        <taxon>Sciuridae</taxon>
        <taxon>Sciurinae</taxon>
        <taxon>Sciurini</taxon>
        <taxon>Sciurus</taxon>
    </lineage>
</organism>
<dbReference type="EMBL" id="JAATJV010131269">
    <property type="protein sequence ID" value="MBZ3868965.1"/>
    <property type="molecule type" value="Genomic_DNA"/>
</dbReference>
<evidence type="ECO:0000313" key="3">
    <source>
        <dbReference type="Proteomes" id="UP001166674"/>
    </source>
</evidence>
<dbReference type="InterPro" id="IPR036392">
    <property type="entry name" value="PLAT/LH2_dom_sf"/>
</dbReference>
<dbReference type="AlphaFoldDB" id="A0AA41SQ75"/>
<protein>
    <submittedName>
        <fullName evidence="2">Arachidonate 12-lipoxygenase, epidermal-type</fullName>
    </submittedName>
</protein>
<dbReference type="Pfam" id="PF01477">
    <property type="entry name" value="PLAT"/>
    <property type="match status" value="1"/>
</dbReference>
<dbReference type="Proteomes" id="UP001166674">
    <property type="component" value="Unassembled WGS sequence"/>
</dbReference>